<dbReference type="PANTHER" id="PTHR34219">
    <property type="entry name" value="IRON-REGULATED INNER MEMBRANE PROTEIN-RELATED"/>
    <property type="match status" value="1"/>
</dbReference>
<feature type="transmembrane region" description="Helical" evidence="1">
    <location>
        <begin position="193"/>
        <end position="219"/>
    </location>
</feature>
<dbReference type="AlphaFoldDB" id="A0A096FIW4"/>
<dbReference type="EMBL" id="AWOR01000046">
    <property type="protein sequence ID" value="KGH29658.1"/>
    <property type="molecule type" value="Genomic_DNA"/>
</dbReference>
<keyword evidence="1" id="KW-0812">Transmembrane</keyword>
<feature type="transmembrane region" description="Helical" evidence="1">
    <location>
        <begin position="408"/>
        <end position="428"/>
    </location>
</feature>
<feature type="transmembrane region" description="Helical" evidence="1">
    <location>
        <begin position="443"/>
        <end position="461"/>
    </location>
</feature>
<dbReference type="Proteomes" id="UP000029553">
    <property type="component" value="Unassembled WGS sequence"/>
</dbReference>
<feature type="transmembrane region" description="Helical" evidence="1">
    <location>
        <begin position="21"/>
        <end position="42"/>
    </location>
</feature>
<evidence type="ECO:0000313" key="2">
    <source>
        <dbReference type="EMBL" id="KGH29658.1"/>
    </source>
</evidence>
<gene>
    <name evidence="2" type="ORF">P353_13425</name>
</gene>
<evidence type="ECO:0000256" key="1">
    <source>
        <dbReference type="SAM" id="Phobius"/>
    </source>
</evidence>
<reference evidence="2 3" key="1">
    <citation type="submission" date="2013-09" db="EMBL/GenBank/DDBJ databases">
        <title>High correlation between genotypes and phenotypes of environmental bacteria Comamonas testosteroni strains.</title>
        <authorList>
            <person name="Liu L."/>
            <person name="Zhu W."/>
            <person name="Xia X."/>
            <person name="Xu B."/>
            <person name="Luo M."/>
            <person name="Wang G."/>
        </authorList>
    </citation>
    <scope>NUCLEOTIDE SEQUENCE [LARGE SCALE GENOMIC DNA]</scope>
    <source>
        <strain evidence="2 3">JL40</strain>
    </source>
</reference>
<feature type="transmembrane region" description="Helical" evidence="1">
    <location>
        <begin position="473"/>
        <end position="494"/>
    </location>
</feature>
<dbReference type="Pfam" id="PF03929">
    <property type="entry name" value="PepSY_TM"/>
    <property type="match status" value="1"/>
</dbReference>
<sequence>MSGKPASQPGLRQTMSWLHTWCGLVCGWLLCAIFLTGSISVFREPITLWMQGVPLEGGGQQPLSPEERLQTLRLAEQHLSKTAPDASIWRISLPLHTGDGVKVFARAQDGDLQASLHVHTGEVLPEPAMRQTEGGRHFMSFHYSLQGGIAGFWVVGLVSMCMMVALVSGVIVHRRIFQDFFTFRPGKGQRSWLDAHNASAVLTLPFLFMIVYTGLAHFYTSYMPWPLQSLYGQDRSAYSRYESELNARPEANTPSNTPSNAPAIAVVDLVSLAQHAQSLLTGPVVGVVVQRPEGAPATIRFTEGKPDTAVTRRMVNSANSLIFDAISGRLLQAPNNPASGNLATDTYPVISALHLVTFGGWTMKWLYFVLGLVGTAMIASGSILFAVKRRARSGHEWGAATPSIYRCIDALNVAALAGSALASIAYLYGNRLLPLLLEARSSWEIRVFFAVWALSLLHALLRTARQAWCEQLWILALLCLGLPLLNVMTTGQHLLLYLAQGDGQRAGLELTCMALGLLVAWGAWLHEKSQRSKSTAQLRAGRGVISGGLT</sequence>
<dbReference type="RefSeq" id="WP_034369799.1">
    <property type="nucleotide sequence ID" value="NZ_AWOR01000046.1"/>
</dbReference>
<keyword evidence="1" id="KW-1133">Transmembrane helix</keyword>
<dbReference type="PANTHER" id="PTHR34219:SF4">
    <property type="entry name" value="PEPSY DOMAIN-CONTAINING PROTEIN"/>
    <property type="match status" value="1"/>
</dbReference>
<keyword evidence="1" id="KW-0472">Membrane</keyword>
<feature type="transmembrane region" description="Helical" evidence="1">
    <location>
        <begin position="365"/>
        <end position="387"/>
    </location>
</feature>
<comment type="caution">
    <text evidence="2">The sequence shown here is derived from an EMBL/GenBank/DDBJ whole genome shotgun (WGS) entry which is preliminary data.</text>
</comment>
<feature type="transmembrane region" description="Helical" evidence="1">
    <location>
        <begin position="149"/>
        <end position="172"/>
    </location>
</feature>
<proteinExistence type="predicted"/>
<organism evidence="2 3">
    <name type="scientific">Comamonas testosteroni</name>
    <name type="common">Pseudomonas testosteroni</name>
    <dbReference type="NCBI Taxonomy" id="285"/>
    <lineage>
        <taxon>Bacteria</taxon>
        <taxon>Pseudomonadati</taxon>
        <taxon>Pseudomonadota</taxon>
        <taxon>Betaproteobacteria</taxon>
        <taxon>Burkholderiales</taxon>
        <taxon>Comamonadaceae</taxon>
        <taxon>Comamonas</taxon>
    </lineage>
</organism>
<feature type="transmembrane region" description="Helical" evidence="1">
    <location>
        <begin position="506"/>
        <end position="525"/>
    </location>
</feature>
<name>A0A096FIW4_COMTE</name>
<protein>
    <submittedName>
        <fullName evidence="2">Peptidase</fullName>
    </submittedName>
</protein>
<accession>A0A096FIW4</accession>
<dbReference type="InterPro" id="IPR005625">
    <property type="entry name" value="PepSY-ass_TM"/>
</dbReference>
<evidence type="ECO:0000313" key="3">
    <source>
        <dbReference type="Proteomes" id="UP000029553"/>
    </source>
</evidence>